<feature type="non-terminal residue" evidence="2">
    <location>
        <position position="1"/>
    </location>
</feature>
<accession>A0A849BRD7</accession>
<evidence type="ECO:0000256" key="1">
    <source>
        <dbReference type="SAM" id="Phobius"/>
    </source>
</evidence>
<sequence>SPGGVAPAPRPPRPAWHWVVGAAALLVALVGGSVLAVTGARAAWDALGDGSFLGLEEGERYGDNPVLDALWDDCEAGDGLACDDLFDSSGFGTAYETFGLTCGERFTEASAPEWCQDELDGTPVREDVRPADDAVLDRLRDGCAAGDGVDCDELYALAEEGSDDERFGVTCGERYSQLRAPDFCAEALG</sequence>
<feature type="transmembrane region" description="Helical" evidence="1">
    <location>
        <begin position="15"/>
        <end position="37"/>
    </location>
</feature>
<keyword evidence="1" id="KW-1133">Transmembrane helix</keyword>
<dbReference type="Proteomes" id="UP000555552">
    <property type="component" value="Unassembled WGS sequence"/>
</dbReference>
<evidence type="ECO:0000313" key="2">
    <source>
        <dbReference type="EMBL" id="NNH23567.1"/>
    </source>
</evidence>
<evidence type="ECO:0000313" key="3">
    <source>
        <dbReference type="Proteomes" id="UP000555552"/>
    </source>
</evidence>
<dbReference type="AlphaFoldDB" id="A0A849BRD7"/>
<protein>
    <submittedName>
        <fullName evidence="2">Uncharacterized protein</fullName>
    </submittedName>
</protein>
<keyword evidence="1" id="KW-0812">Transmembrane</keyword>
<keyword evidence="3" id="KW-1185">Reference proteome</keyword>
<dbReference type="EMBL" id="JABEMA010000161">
    <property type="protein sequence ID" value="NNH23567.1"/>
    <property type="molecule type" value="Genomic_DNA"/>
</dbReference>
<keyword evidence="1" id="KW-0472">Membrane</keyword>
<gene>
    <name evidence="2" type="ORF">HLB09_10785</name>
</gene>
<organism evidence="2 3">
    <name type="scientific">Pseudokineococcus marinus</name>
    <dbReference type="NCBI Taxonomy" id="351215"/>
    <lineage>
        <taxon>Bacteria</taxon>
        <taxon>Bacillati</taxon>
        <taxon>Actinomycetota</taxon>
        <taxon>Actinomycetes</taxon>
        <taxon>Kineosporiales</taxon>
        <taxon>Kineosporiaceae</taxon>
        <taxon>Pseudokineococcus</taxon>
    </lineage>
</organism>
<name>A0A849BRD7_9ACTN</name>
<reference evidence="2 3" key="1">
    <citation type="submission" date="2020-05" db="EMBL/GenBank/DDBJ databases">
        <title>MicrobeNet Type strains.</title>
        <authorList>
            <person name="Nicholson A.C."/>
        </authorList>
    </citation>
    <scope>NUCLEOTIDE SEQUENCE [LARGE SCALE GENOMIC DNA]</scope>
    <source>
        <strain evidence="2 3">JCM 14547</strain>
    </source>
</reference>
<proteinExistence type="predicted"/>
<comment type="caution">
    <text evidence="2">The sequence shown here is derived from an EMBL/GenBank/DDBJ whole genome shotgun (WGS) entry which is preliminary data.</text>
</comment>